<dbReference type="Proteomes" id="UP000823775">
    <property type="component" value="Unassembled WGS sequence"/>
</dbReference>
<feature type="compositionally biased region" description="Gly residues" evidence="1">
    <location>
        <begin position="369"/>
        <end position="383"/>
    </location>
</feature>
<evidence type="ECO:0000256" key="1">
    <source>
        <dbReference type="SAM" id="MobiDB-lite"/>
    </source>
</evidence>
<accession>A0ABS8SRV8</accession>
<dbReference type="Pfam" id="PF26130">
    <property type="entry name" value="PB1-like"/>
    <property type="match status" value="1"/>
</dbReference>
<reference evidence="3 4" key="1">
    <citation type="journal article" date="2021" name="BMC Genomics">
        <title>Datura genome reveals duplications of psychoactive alkaloid biosynthetic genes and high mutation rate following tissue culture.</title>
        <authorList>
            <person name="Rajewski A."/>
            <person name="Carter-House D."/>
            <person name="Stajich J."/>
            <person name="Litt A."/>
        </authorList>
    </citation>
    <scope>NUCLEOTIDE SEQUENCE [LARGE SCALE GENOMIC DNA]</scope>
    <source>
        <strain evidence="3">AR-01</strain>
    </source>
</reference>
<feature type="domain" description="PB1-like" evidence="2">
    <location>
        <begin position="7"/>
        <end position="100"/>
    </location>
</feature>
<organism evidence="3 4">
    <name type="scientific">Datura stramonium</name>
    <name type="common">Jimsonweed</name>
    <name type="synonym">Common thornapple</name>
    <dbReference type="NCBI Taxonomy" id="4076"/>
    <lineage>
        <taxon>Eukaryota</taxon>
        <taxon>Viridiplantae</taxon>
        <taxon>Streptophyta</taxon>
        <taxon>Embryophyta</taxon>
        <taxon>Tracheophyta</taxon>
        <taxon>Spermatophyta</taxon>
        <taxon>Magnoliopsida</taxon>
        <taxon>eudicotyledons</taxon>
        <taxon>Gunneridae</taxon>
        <taxon>Pentapetalae</taxon>
        <taxon>asterids</taxon>
        <taxon>lamiids</taxon>
        <taxon>Solanales</taxon>
        <taxon>Solanaceae</taxon>
        <taxon>Solanoideae</taxon>
        <taxon>Datureae</taxon>
        <taxon>Datura</taxon>
    </lineage>
</organism>
<feature type="compositionally biased region" description="Acidic residues" evidence="1">
    <location>
        <begin position="151"/>
        <end position="165"/>
    </location>
</feature>
<keyword evidence="4" id="KW-1185">Reference proteome</keyword>
<proteinExistence type="predicted"/>
<evidence type="ECO:0000313" key="4">
    <source>
        <dbReference type="Proteomes" id="UP000823775"/>
    </source>
</evidence>
<gene>
    <name evidence="3" type="ORF">HAX54_046308</name>
</gene>
<evidence type="ECO:0000313" key="3">
    <source>
        <dbReference type="EMBL" id="MCD7461515.1"/>
    </source>
</evidence>
<dbReference type="InterPro" id="IPR058594">
    <property type="entry name" value="PB1-like_dom_pln"/>
</dbReference>
<feature type="region of interest" description="Disordered" evidence="1">
    <location>
        <begin position="151"/>
        <end position="186"/>
    </location>
</feature>
<feature type="compositionally biased region" description="Basic and acidic residues" evidence="1">
    <location>
        <begin position="166"/>
        <end position="180"/>
    </location>
</feature>
<name>A0ABS8SRV8_DATST</name>
<protein>
    <recommendedName>
        <fullName evidence="2">PB1-like domain-containing protein</fullName>
    </recommendedName>
</protein>
<feature type="region of interest" description="Disordered" evidence="1">
    <location>
        <begin position="300"/>
        <end position="335"/>
    </location>
</feature>
<evidence type="ECO:0000259" key="2">
    <source>
        <dbReference type="Pfam" id="PF26130"/>
    </source>
</evidence>
<sequence>MSYLDKIINVRFHHGGEVIETEFFKYEGESGVRQWGIATDHFSLMEFNCYARELGYSIVEGYYFQETETQQFKLLRNDSQLLGLLVTYENGDFLDIFIKHVVDDSALMKNRVPTESIETDLNANSLGVDIGGSDLNDSNTDEDFDEEFDEDLEGIPDEDDSDVDEELRGFREKQRHEKREKLKKKEKSVTQEIELREVGIDKGFEDFQQRKRYIGKLAGDEEYLDSSDIGSDDSKDALDSQAEIGVDLPARTRSKKVRYDFDCKVAILKLRMIFESAVELRKIVADYVIQNKAQLKLRPNEKQRVRNQSGVSIDIGQSSTSSAQHNDTQASATTPIVSMTSKPYSICEDILRVEKSQAKSAASMLGRGTRTGIGTGTRTGGGIPTSSLGLEVGGGKARSMGANSSVTTASTVAATVSQYVVGATRSKVQGYGVYNDIRTRASIFNQGMSSERVLTRRLLKNATDINVDLGFQPHGLKWKGKKAITTSQLQHHRNMITASIAEVESSLYIFVALV</sequence>
<comment type="caution">
    <text evidence="3">The sequence shown here is derived from an EMBL/GenBank/DDBJ whole genome shotgun (WGS) entry which is preliminary data.</text>
</comment>
<dbReference type="EMBL" id="JACEIK010000729">
    <property type="protein sequence ID" value="MCD7461515.1"/>
    <property type="molecule type" value="Genomic_DNA"/>
</dbReference>
<feature type="compositionally biased region" description="Polar residues" evidence="1">
    <location>
        <begin position="306"/>
        <end position="335"/>
    </location>
</feature>
<feature type="region of interest" description="Disordered" evidence="1">
    <location>
        <begin position="362"/>
        <end position="388"/>
    </location>
</feature>